<protein>
    <submittedName>
        <fullName evidence="2">CotH protein</fullName>
    </submittedName>
</protein>
<dbReference type="OrthoDB" id="258535at2"/>
<evidence type="ECO:0000313" key="2">
    <source>
        <dbReference type="EMBL" id="PRQ07091.1"/>
    </source>
</evidence>
<dbReference type="PROSITE" id="PS51257">
    <property type="entry name" value="PROKAR_LIPOPROTEIN"/>
    <property type="match status" value="1"/>
</dbReference>
<sequence>MRTQYLIVGLVVALGCGPAAPGTHGETDTGGDGDPGDGDGDPGDGDGDSDATYVFDQNELRTYELEISPPNWALLNEDPTAEIYVPAQLHFEGQTWGPIGVRYKGGYGSLYWCFDGQGNQVCPKISMKLKFTEYSEGPLFYGLKRLNFHAMSGAGGGDTSKLHDRLGYNLFLDNGVIAPRAVHARLLINGELVGLFIVVEQIDGRFTDDRFPSDGDGNVYKEIWPIHQWEGPYLGALKTNEDQDPSAAKMVTFASALAAGGDAGFNGVIEQWMDADALMRYIAVDRAIENWDGIVGLYGLPAGNHNYYWYEEGLADRVWLIPWDLDHTFDYPNPIVTNYGAPAWNEVPQSCAGIPTFGGVSRYPAMCDDFIRRIVTQRHDEWTAAAQELLNTLYTQDELDSRVDFYANQIDAAVQEDPDLDYAQWQTAVDWLRADLLGLRDQLQAQIDG</sequence>
<dbReference type="PANTHER" id="PTHR40050:SF1">
    <property type="entry name" value="INNER SPORE COAT PROTEIN H"/>
    <property type="match status" value="1"/>
</dbReference>
<proteinExistence type="predicted"/>
<dbReference type="Proteomes" id="UP000238823">
    <property type="component" value="Unassembled WGS sequence"/>
</dbReference>
<comment type="caution">
    <text evidence="2">The sequence shown here is derived from an EMBL/GenBank/DDBJ whole genome shotgun (WGS) entry which is preliminary data.</text>
</comment>
<organism evidence="2 3">
    <name type="scientific">Enhygromyxa salina</name>
    <dbReference type="NCBI Taxonomy" id="215803"/>
    <lineage>
        <taxon>Bacteria</taxon>
        <taxon>Pseudomonadati</taxon>
        <taxon>Myxococcota</taxon>
        <taxon>Polyangia</taxon>
        <taxon>Nannocystales</taxon>
        <taxon>Nannocystaceae</taxon>
        <taxon>Enhygromyxa</taxon>
    </lineage>
</organism>
<gene>
    <name evidence="2" type="ORF">ENSA7_32300</name>
</gene>
<evidence type="ECO:0000256" key="1">
    <source>
        <dbReference type="SAM" id="MobiDB-lite"/>
    </source>
</evidence>
<dbReference type="EMBL" id="PVNL01000059">
    <property type="protein sequence ID" value="PRQ07091.1"/>
    <property type="molecule type" value="Genomic_DNA"/>
</dbReference>
<dbReference type="InterPro" id="IPR014867">
    <property type="entry name" value="Spore_coat_CotH_CotH2/3/7"/>
</dbReference>
<dbReference type="Pfam" id="PF08757">
    <property type="entry name" value="CotH"/>
    <property type="match status" value="1"/>
</dbReference>
<dbReference type="PANTHER" id="PTHR40050">
    <property type="entry name" value="INNER SPORE COAT PROTEIN H"/>
    <property type="match status" value="1"/>
</dbReference>
<name>A0A2S9YPS2_9BACT</name>
<feature type="compositionally biased region" description="Acidic residues" evidence="1">
    <location>
        <begin position="29"/>
        <end position="49"/>
    </location>
</feature>
<feature type="region of interest" description="Disordered" evidence="1">
    <location>
        <begin position="21"/>
        <end position="49"/>
    </location>
</feature>
<reference evidence="2 3" key="1">
    <citation type="submission" date="2018-03" db="EMBL/GenBank/DDBJ databases">
        <title>Draft Genome Sequences of the Obligatory Marine Myxobacteria Enhygromyxa salina SWB007.</title>
        <authorList>
            <person name="Poehlein A."/>
            <person name="Moghaddam J.A."/>
            <person name="Harms H."/>
            <person name="Alanjari M."/>
            <person name="Koenig G.M."/>
            <person name="Daniel R."/>
            <person name="Schaeberle T.F."/>
        </authorList>
    </citation>
    <scope>NUCLEOTIDE SEQUENCE [LARGE SCALE GENOMIC DNA]</scope>
    <source>
        <strain evidence="2 3">SWB007</strain>
    </source>
</reference>
<dbReference type="RefSeq" id="WP_106090234.1">
    <property type="nucleotide sequence ID" value="NZ_PVNL01000059.1"/>
</dbReference>
<dbReference type="AlphaFoldDB" id="A0A2S9YPS2"/>
<evidence type="ECO:0000313" key="3">
    <source>
        <dbReference type="Proteomes" id="UP000238823"/>
    </source>
</evidence>
<accession>A0A2S9YPS2</accession>